<accession>A0A1I0J7X6</accession>
<dbReference type="SUPFAM" id="SSF46894">
    <property type="entry name" value="C-terminal effector domain of the bipartite response regulators"/>
    <property type="match status" value="1"/>
</dbReference>
<dbReference type="InterPro" id="IPR036388">
    <property type="entry name" value="WH-like_DNA-bd_sf"/>
</dbReference>
<evidence type="ECO:0000256" key="1">
    <source>
        <dbReference type="ARBA" id="ARBA00023015"/>
    </source>
</evidence>
<reference evidence="5 6" key="1">
    <citation type="submission" date="2016-10" db="EMBL/GenBank/DDBJ databases">
        <authorList>
            <person name="de Groot N.N."/>
        </authorList>
    </citation>
    <scope>NUCLEOTIDE SEQUENCE [LARGE SCALE GENOMIC DNA]</scope>
    <source>
        <strain evidence="5 6">DSM 17862</strain>
    </source>
</reference>
<keyword evidence="3" id="KW-0804">Transcription</keyword>
<dbReference type="PRINTS" id="PR00038">
    <property type="entry name" value="HTHLUXR"/>
</dbReference>
<dbReference type="PANTHER" id="PTHR44688">
    <property type="entry name" value="DNA-BINDING TRANSCRIPTIONAL ACTIVATOR DEVR_DOSR"/>
    <property type="match status" value="1"/>
</dbReference>
<gene>
    <name evidence="5" type="ORF">SAMN04489858_12239</name>
</gene>
<dbReference type="STRING" id="364199.SAMN04489858_12239"/>
<dbReference type="PANTHER" id="PTHR44688:SF16">
    <property type="entry name" value="DNA-BINDING TRANSCRIPTIONAL ACTIVATOR DEVR_DOSR"/>
    <property type="match status" value="1"/>
</dbReference>
<dbReference type="AlphaFoldDB" id="A0A1I0J7X6"/>
<dbReference type="EMBL" id="FOHO01000022">
    <property type="protein sequence ID" value="SEU05971.1"/>
    <property type="molecule type" value="Genomic_DNA"/>
</dbReference>
<dbReference type="Gene3D" id="1.10.10.10">
    <property type="entry name" value="Winged helix-like DNA-binding domain superfamily/Winged helix DNA-binding domain"/>
    <property type="match status" value="1"/>
</dbReference>
<dbReference type="GO" id="GO:0003677">
    <property type="term" value="F:DNA binding"/>
    <property type="evidence" value="ECO:0007669"/>
    <property type="project" value="UniProtKB-KW"/>
</dbReference>
<organism evidence="5 6">
    <name type="scientific">Paracoccus homiensis</name>
    <dbReference type="NCBI Taxonomy" id="364199"/>
    <lineage>
        <taxon>Bacteria</taxon>
        <taxon>Pseudomonadati</taxon>
        <taxon>Pseudomonadota</taxon>
        <taxon>Alphaproteobacteria</taxon>
        <taxon>Rhodobacterales</taxon>
        <taxon>Paracoccaceae</taxon>
        <taxon>Paracoccus</taxon>
    </lineage>
</organism>
<name>A0A1I0J7X6_9RHOB</name>
<evidence type="ECO:0000313" key="5">
    <source>
        <dbReference type="EMBL" id="SEU05971.1"/>
    </source>
</evidence>
<keyword evidence="1" id="KW-0805">Transcription regulation</keyword>
<feature type="domain" description="HTH luxR-type" evidence="4">
    <location>
        <begin position="247"/>
        <end position="312"/>
    </location>
</feature>
<dbReference type="InterPro" id="IPR016032">
    <property type="entry name" value="Sig_transdc_resp-reg_C-effctor"/>
</dbReference>
<evidence type="ECO:0000259" key="4">
    <source>
        <dbReference type="PROSITE" id="PS50043"/>
    </source>
</evidence>
<evidence type="ECO:0000256" key="3">
    <source>
        <dbReference type="ARBA" id="ARBA00023163"/>
    </source>
</evidence>
<dbReference type="InterPro" id="IPR000792">
    <property type="entry name" value="Tscrpt_reg_LuxR_C"/>
</dbReference>
<dbReference type="Pfam" id="PF00196">
    <property type="entry name" value="GerE"/>
    <property type="match status" value="1"/>
</dbReference>
<dbReference type="SMART" id="SM00421">
    <property type="entry name" value="HTH_LUXR"/>
    <property type="match status" value="1"/>
</dbReference>
<evidence type="ECO:0000256" key="2">
    <source>
        <dbReference type="ARBA" id="ARBA00023125"/>
    </source>
</evidence>
<sequence>MSGDLIRFSAVALDLHRAAQAGGADQQQLLNIARRAVGFDSAWWGLNSGLQLHTTHADNLPPTYTAEWEARKHQDPIAPRVIDAPEMAHLMGPDQLSAAAEFAAFLRGHGIRHILCILCRQERLGLSAFLSLYRRDIGFTAQDGDLLTALFPHMMDALGKSWRAAREGVAAGGAKTGVRALCQPDGLILSASNGFDDVLVERWPDWTGPFLPAELVAGFARPGWRRLGQHRLSWRPDGAMVTLQVQGLGPAQHLTQREADVAERYSRGQGHKAIAEAMSLSPLTVRHYIRNIYAKLHVSDKAALTRILIEGADDP</sequence>
<proteinExistence type="predicted"/>
<protein>
    <submittedName>
        <fullName evidence="5">Regulatory protein, luxR family</fullName>
    </submittedName>
</protein>
<dbReference type="Proteomes" id="UP000199180">
    <property type="component" value="Unassembled WGS sequence"/>
</dbReference>
<dbReference type="GO" id="GO:0006355">
    <property type="term" value="P:regulation of DNA-templated transcription"/>
    <property type="evidence" value="ECO:0007669"/>
    <property type="project" value="InterPro"/>
</dbReference>
<dbReference type="PROSITE" id="PS50043">
    <property type="entry name" value="HTH_LUXR_2"/>
    <property type="match status" value="1"/>
</dbReference>
<keyword evidence="2" id="KW-0238">DNA-binding</keyword>
<evidence type="ECO:0000313" key="6">
    <source>
        <dbReference type="Proteomes" id="UP000199180"/>
    </source>
</evidence>
<dbReference type="RefSeq" id="WP_090737921.1">
    <property type="nucleotide sequence ID" value="NZ_FOHO01000022.1"/>
</dbReference>
<dbReference type="CDD" id="cd06170">
    <property type="entry name" value="LuxR_C_like"/>
    <property type="match status" value="1"/>
</dbReference>
<dbReference type="OrthoDB" id="343383at2"/>
<keyword evidence="6" id="KW-1185">Reference proteome</keyword>